<dbReference type="Gene3D" id="1.20.1560.10">
    <property type="entry name" value="ABC transporter type 1, transmembrane domain"/>
    <property type="match status" value="2"/>
</dbReference>
<evidence type="ECO:0000259" key="9">
    <source>
        <dbReference type="PROSITE" id="PS50929"/>
    </source>
</evidence>
<dbReference type="InterPro" id="IPR039421">
    <property type="entry name" value="Type_1_exporter"/>
</dbReference>
<feature type="transmembrane region" description="Helical" evidence="7">
    <location>
        <begin position="589"/>
        <end position="609"/>
    </location>
</feature>
<feature type="domain" description="ABC transporter" evidence="8">
    <location>
        <begin position="866"/>
        <end position="1085"/>
    </location>
</feature>
<evidence type="ECO:0000313" key="10">
    <source>
        <dbReference type="EMBL" id="TBN58247.1"/>
    </source>
</evidence>
<keyword evidence="2 7" id="KW-0812">Transmembrane</keyword>
<reference evidence="11" key="1">
    <citation type="submission" date="2019-02" db="EMBL/GenBank/DDBJ databases">
        <title>Glaciihabitans arcticus sp. nov., a psychrotolerant bacterium isolated from polar soil.</title>
        <authorList>
            <person name="Dahal R.H."/>
        </authorList>
    </citation>
    <scope>NUCLEOTIDE SEQUENCE [LARGE SCALE GENOMIC DNA]</scope>
    <source>
        <strain evidence="11">RP-3-7</strain>
    </source>
</reference>
<sequence length="1085" mass="112421">MKRLDASPLTLGVLGLFSALRALGLVAVAEAVATGVVGVIAGEDVGGAIRLAILGGALRAAASWASQVYATRAALAAKSALRLQLTDRALAGPSGSVGSLTAIGTVGLDELDNYYRTVLPSIMSAAVVPLLVGVRILSADWVSAIIVVLTVPLVPVFLALVGMHTRDRADAASSTLSRLSDHLVELARGLPVLVGLGRVADQTAALERISTEHRRTTMSTLKSAFLSSLVLELISTISVAIVAVAVGVRLVHGDMPLALGLVALVLAPECFAPFRDLGAAFHSSQDGLAAQRRARAMIDAPLLVSPVRDGDFLRVDGLTVRYPDRGDSAVTNVSFEVRAGGVTSLEGASGSGKTTVLRVLAGELTSFDGRVVGIDPSLVAWVPQHPHTVGETVRAELALYGSEVDRVLAQLGLSHLADVDPARLSPGELRRVAVARGLLRVDEGARLLLLDEPTAHLDAASAALVENALRMLRGRVTMVIASHEAAVAGLADTRVLLGSTTLRASDPIESVPMIELAPWSYDDRASDRATPAPTEPAKEGVIALLAYLRPTGWRFTASILLGAAAALFAISLTAVSGWLIVRASEQPPIMYLLVAIVGVRFFGLGRSVLRYAERLLTHDAVLGSLTDLRMRLWTGLAARGVASRGLARGGVALDYLVASADRVRDLVPRVLLPIAVGVLCAIAVVIAVLALHAPALPVLLVLLAVCLVVSPAIALLADRSAARGQALIRSSVVRRFAATLAAAGELRANGVSARARDALASLDSAAAVQARRTSGALGLGGALTLLACCAATGAMLAVTSGVAIQPGIVAVLALLPIALAEPMLALIDAVQQAPALRSALRRVAAVTELPAPVSTGTAPVDRITRLELSDLSAGWDGAEPAFRTLHAEATPGDWVIVDGPSGSGKSTLLATVLGYLAPASGSLLINGEDARGLDPLALRARMAWCPQEGHLFDSTIRANLLLARARSDRPSDATLLESLDRVGLGPLIASLPLGLDTRIGAEGTSLSGGQRQRLAVARTLLTRADVVLLDEPTAHLDAGAAAALMSDLRSALAGRIVVMVTHHAADTLDSDVRVHLGRQTSLRSR</sequence>
<evidence type="ECO:0000256" key="5">
    <source>
        <dbReference type="ARBA" id="ARBA00022989"/>
    </source>
</evidence>
<dbReference type="GO" id="GO:0045454">
    <property type="term" value="P:cell redox homeostasis"/>
    <property type="evidence" value="ECO:0007669"/>
    <property type="project" value="InterPro"/>
</dbReference>
<dbReference type="SMART" id="SM00382">
    <property type="entry name" value="AAA"/>
    <property type="match status" value="2"/>
</dbReference>
<dbReference type="Gene3D" id="3.40.50.300">
    <property type="entry name" value="P-loop containing nucleotide triphosphate hydrolases"/>
    <property type="match status" value="2"/>
</dbReference>
<evidence type="ECO:0000259" key="8">
    <source>
        <dbReference type="PROSITE" id="PS50893"/>
    </source>
</evidence>
<feature type="domain" description="ABC transporter" evidence="8">
    <location>
        <begin position="313"/>
        <end position="524"/>
    </location>
</feature>
<dbReference type="InterPro" id="IPR017871">
    <property type="entry name" value="ABC_transporter-like_CS"/>
</dbReference>
<dbReference type="RefSeq" id="WP_130982354.1">
    <property type="nucleotide sequence ID" value="NZ_SISG01000001.1"/>
</dbReference>
<feature type="domain" description="ABC transmembrane type-1" evidence="9">
    <location>
        <begin position="13"/>
        <end position="286"/>
    </location>
</feature>
<dbReference type="InterPro" id="IPR036640">
    <property type="entry name" value="ABC1_TM_sf"/>
</dbReference>
<feature type="transmembrane region" description="Helical" evidence="7">
    <location>
        <begin position="224"/>
        <end position="251"/>
    </location>
</feature>
<evidence type="ECO:0000256" key="6">
    <source>
        <dbReference type="ARBA" id="ARBA00023136"/>
    </source>
</evidence>
<dbReference type="GO" id="GO:0016887">
    <property type="term" value="F:ATP hydrolysis activity"/>
    <property type="evidence" value="ECO:0007669"/>
    <property type="project" value="InterPro"/>
</dbReference>
<dbReference type="InterPro" id="IPR014223">
    <property type="entry name" value="ABC_CydC/D"/>
</dbReference>
<gene>
    <name evidence="10" type="primary">cydC</name>
    <name evidence="10" type="ORF">EYE40_13055</name>
</gene>
<dbReference type="CDD" id="cd18584">
    <property type="entry name" value="ABC_6TM_AarD_CydD"/>
    <property type="match status" value="1"/>
</dbReference>
<dbReference type="EMBL" id="SISG01000001">
    <property type="protein sequence ID" value="TBN58247.1"/>
    <property type="molecule type" value="Genomic_DNA"/>
</dbReference>
<dbReference type="NCBIfam" id="TIGR02868">
    <property type="entry name" value="CydC"/>
    <property type="match status" value="1"/>
</dbReference>
<dbReference type="PROSITE" id="PS00211">
    <property type="entry name" value="ABC_TRANSPORTER_1"/>
    <property type="match status" value="2"/>
</dbReference>
<keyword evidence="11" id="KW-1185">Reference proteome</keyword>
<evidence type="ECO:0000313" key="11">
    <source>
        <dbReference type="Proteomes" id="UP000294194"/>
    </source>
</evidence>
<feature type="transmembrane region" description="Helical" evidence="7">
    <location>
        <begin position="776"/>
        <end position="798"/>
    </location>
</feature>
<comment type="subcellular location">
    <subcellularLocation>
        <location evidence="1">Cell membrane</location>
        <topology evidence="1">Multi-pass membrane protein</topology>
    </subcellularLocation>
</comment>
<dbReference type="GO" id="GO:0005524">
    <property type="term" value="F:ATP binding"/>
    <property type="evidence" value="ECO:0007669"/>
    <property type="project" value="UniProtKB-KW"/>
</dbReference>
<dbReference type="PANTHER" id="PTHR24221:SF654">
    <property type="entry name" value="ATP-BINDING CASSETTE SUB-FAMILY B MEMBER 6"/>
    <property type="match status" value="1"/>
</dbReference>
<evidence type="ECO:0000256" key="7">
    <source>
        <dbReference type="SAM" id="Phobius"/>
    </source>
</evidence>
<feature type="transmembrane region" description="Helical" evidence="7">
    <location>
        <begin position="804"/>
        <end position="827"/>
    </location>
</feature>
<accession>A0A4Q9GYC8</accession>
<keyword evidence="4" id="KW-0067">ATP-binding</keyword>
<keyword evidence="3" id="KW-0547">Nucleotide-binding</keyword>
<dbReference type="GO" id="GO:0034775">
    <property type="term" value="P:glutathione transmembrane transport"/>
    <property type="evidence" value="ECO:0007669"/>
    <property type="project" value="InterPro"/>
</dbReference>
<dbReference type="SUPFAM" id="SSF52540">
    <property type="entry name" value="P-loop containing nucleoside triphosphate hydrolases"/>
    <property type="match status" value="2"/>
</dbReference>
<dbReference type="GO" id="GO:0034040">
    <property type="term" value="F:ATPase-coupled lipid transmembrane transporter activity"/>
    <property type="evidence" value="ECO:0007669"/>
    <property type="project" value="TreeGrafter"/>
</dbReference>
<keyword evidence="5 7" id="KW-1133">Transmembrane helix</keyword>
<dbReference type="InterPro" id="IPR003439">
    <property type="entry name" value="ABC_transporter-like_ATP-bd"/>
</dbReference>
<comment type="caution">
    <text evidence="10">The sequence shown here is derived from an EMBL/GenBank/DDBJ whole genome shotgun (WGS) entry which is preliminary data.</text>
</comment>
<evidence type="ECO:0000256" key="3">
    <source>
        <dbReference type="ARBA" id="ARBA00022741"/>
    </source>
</evidence>
<feature type="transmembrane region" description="Helical" evidence="7">
    <location>
        <begin position="118"/>
        <end position="136"/>
    </location>
</feature>
<protein>
    <submittedName>
        <fullName evidence="10">Thiol reductant ABC exporter subunit CydC</fullName>
    </submittedName>
</protein>
<dbReference type="SUPFAM" id="SSF90123">
    <property type="entry name" value="ABC transporter transmembrane region"/>
    <property type="match status" value="2"/>
</dbReference>
<dbReference type="PROSITE" id="PS50929">
    <property type="entry name" value="ABC_TM1F"/>
    <property type="match status" value="2"/>
</dbReference>
<keyword evidence="6 7" id="KW-0472">Membrane</keyword>
<dbReference type="InterPro" id="IPR003593">
    <property type="entry name" value="AAA+_ATPase"/>
</dbReference>
<dbReference type="Pfam" id="PF00005">
    <property type="entry name" value="ABC_tran"/>
    <property type="match status" value="2"/>
</dbReference>
<organism evidence="10 11">
    <name type="scientific">Glaciihabitans arcticus</name>
    <dbReference type="NCBI Taxonomy" id="2668039"/>
    <lineage>
        <taxon>Bacteria</taxon>
        <taxon>Bacillati</taxon>
        <taxon>Actinomycetota</taxon>
        <taxon>Actinomycetes</taxon>
        <taxon>Micrococcales</taxon>
        <taxon>Microbacteriaceae</taxon>
        <taxon>Glaciihabitans</taxon>
    </lineage>
</organism>
<dbReference type="AlphaFoldDB" id="A0A4Q9GYC8"/>
<dbReference type="GO" id="GO:0005886">
    <property type="term" value="C:plasma membrane"/>
    <property type="evidence" value="ECO:0007669"/>
    <property type="project" value="UniProtKB-SubCell"/>
</dbReference>
<feature type="transmembrane region" description="Helical" evidence="7">
    <location>
        <begin position="142"/>
        <end position="161"/>
    </location>
</feature>
<evidence type="ECO:0000256" key="2">
    <source>
        <dbReference type="ARBA" id="ARBA00022692"/>
    </source>
</evidence>
<proteinExistence type="predicted"/>
<feature type="transmembrane region" description="Helical" evidence="7">
    <location>
        <begin position="698"/>
        <end position="717"/>
    </location>
</feature>
<dbReference type="PANTHER" id="PTHR24221">
    <property type="entry name" value="ATP-BINDING CASSETTE SUB-FAMILY B"/>
    <property type="match status" value="1"/>
</dbReference>
<evidence type="ECO:0000256" key="4">
    <source>
        <dbReference type="ARBA" id="ARBA00022840"/>
    </source>
</evidence>
<feature type="transmembrane region" description="Helical" evidence="7">
    <location>
        <begin position="559"/>
        <end position="583"/>
    </location>
</feature>
<dbReference type="GO" id="GO:0140359">
    <property type="term" value="F:ABC-type transporter activity"/>
    <property type="evidence" value="ECO:0007669"/>
    <property type="project" value="InterPro"/>
</dbReference>
<feature type="transmembrane region" description="Helical" evidence="7">
    <location>
        <begin position="257"/>
        <end position="274"/>
    </location>
</feature>
<dbReference type="InterPro" id="IPR027417">
    <property type="entry name" value="P-loop_NTPase"/>
</dbReference>
<feature type="transmembrane region" description="Helical" evidence="7">
    <location>
        <begin position="670"/>
        <end position="692"/>
    </location>
</feature>
<dbReference type="Proteomes" id="UP000294194">
    <property type="component" value="Unassembled WGS sequence"/>
</dbReference>
<dbReference type="InterPro" id="IPR011527">
    <property type="entry name" value="ABC1_TM_dom"/>
</dbReference>
<dbReference type="PROSITE" id="PS50893">
    <property type="entry name" value="ABC_TRANSPORTER_2"/>
    <property type="match status" value="2"/>
</dbReference>
<dbReference type="Pfam" id="PF00664">
    <property type="entry name" value="ABC_membrane"/>
    <property type="match status" value="1"/>
</dbReference>
<name>A0A4Q9GYC8_9MICO</name>
<feature type="domain" description="ABC transmembrane type-1" evidence="9">
    <location>
        <begin position="557"/>
        <end position="835"/>
    </location>
</feature>
<evidence type="ECO:0000256" key="1">
    <source>
        <dbReference type="ARBA" id="ARBA00004651"/>
    </source>
</evidence>